<evidence type="ECO:0000256" key="4">
    <source>
        <dbReference type="ARBA" id="ARBA00010231"/>
    </source>
</evidence>
<dbReference type="PANTHER" id="PTHR43771">
    <property type="entry name" value="PHOSPHOMANNOMUTASE"/>
    <property type="match status" value="1"/>
</dbReference>
<feature type="domain" description="Alpha-D-phosphohexomutase alpha/beta/alpha" evidence="13">
    <location>
        <begin position="529"/>
        <end position="623"/>
    </location>
</feature>
<dbReference type="PANTHER" id="PTHR43771:SF2">
    <property type="entry name" value="PHOSPHOMANNOMUTASE_PHOSPHOGLUCOMUTASE"/>
    <property type="match status" value="1"/>
</dbReference>
<evidence type="ECO:0000256" key="5">
    <source>
        <dbReference type="ARBA" id="ARBA00012730"/>
    </source>
</evidence>
<sequence length="831" mass="88623">MLKKEAKKHQAARDAHGITAQGNGLHTITLHSLALVAVTLAGVVAFLLMVRQPMMEREIVSRVTGGFAEQRAQAIAGTLASLRERAIRASRGALVSQALAEGSIAAITDAEAYLREAFPEAVSLRLLPLSEMGTAEQSSSGLGLRNHIEIDLVRRASNGEQAGPEAYQVDDQWLISIAVSGAQSRAAEADRQAVLLLTLSQSFFDAALAIGDGRQGELAIEQRYVGARSNNSTVIAGSQPTGQDTARGPIAGTSWTLLFTPSTSLLEDLRSGVSAPLASLGLLGLAGIAALLLVMLRYPTLLRAEVARTVSAAEHRTPFTLRAPELLPLARELRKLTLRRARLDAAGSVPRVAPAITSGDTPRSAPVTSVSGPATSLPGHIFRAYDIRGLAEQELDDETVYRIGAAIGTLAGSMDEQTLVLGYDGRASSGRIKAALEKALLQSGRDVIDIGLVPTPLMYFATHHTNTPSGVMVTGSHNPADYNGLKIVLQKQTLAEGSIEKIRSLALSGKFSRGNGHMIQQDIIPDYLDEVIGDIAIAMPLKVVIDAGNGATGHIAPMLFEELGCEVVPLYCEVDGRFPNHPPDTGNEENLRDLAAAVTRESADFGIAFDGDGDRVAAVTGTGRIVRADSLLMLFAQDVVARNPGADVVYDVKCSNHLGQLITRLGGRGVLWKTGHALMKQKMVETNAILGGEFSGHLFFADRWFGFDDGMYAAGRLAEILSGGDGTLDELVSALPSASSTPEFILPVDEEKKFALVDHFREQARFPHGRVNDLDGVRVDFSHGWGLLRASNTSAALTARFEGNDDSALEDVMSVFREQLGIVHPDLEINF</sequence>
<keyword evidence="8" id="KW-0460">Magnesium</keyword>
<feature type="domain" description="Alpha-D-phosphohexomutase C-terminal" evidence="11">
    <location>
        <begin position="766"/>
        <end position="817"/>
    </location>
</feature>
<evidence type="ECO:0000256" key="9">
    <source>
        <dbReference type="ARBA" id="ARBA00023235"/>
    </source>
</evidence>
<feature type="transmembrane region" description="Helical" evidence="10">
    <location>
        <begin position="277"/>
        <end position="298"/>
    </location>
</feature>
<dbReference type="Pfam" id="PF02880">
    <property type="entry name" value="PGM_PMM_III"/>
    <property type="match status" value="1"/>
</dbReference>
<dbReference type="SUPFAM" id="SSF53738">
    <property type="entry name" value="Phosphoglucomutase, first 3 domains"/>
    <property type="match status" value="3"/>
</dbReference>
<keyword evidence="10" id="KW-0472">Membrane</keyword>
<dbReference type="InterPro" id="IPR005843">
    <property type="entry name" value="A-D-PHexomutase_C"/>
</dbReference>
<evidence type="ECO:0000256" key="7">
    <source>
        <dbReference type="ARBA" id="ARBA00022723"/>
    </source>
</evidence>
<evidence type="ECO:0000259" key="13">
    <source>
        <dbReference type="Pfam" id="PF02879"/>
    </source>
</evidence>
<evidence type="ECO:0000259" key="14">
    <source>
        <dbReference type="Pfam" id="PF02880"/>
    </source>
</evidence>
<comment type="similarity">
    <text evidence="4">Belongs to the phosphohexose mutase family.</text>
</comment>
<comment type="pathway">
    <text evidence="3">Nucleotide-sugar biosynthesis; GDP-alpha-D-mannose biosynthesis; alpha-D-mannose 1-phosphate from D-fructose 6-phosphate: step 2/2.</text>
</comment>
<evidence type="ECO:0000256" key="3">
    <source>
        <dbReference type="ARBA" id="ARBA00004699"/>
    </source>
</evidence>
<evidence type="ECO:0000313" key="16">
    <source>
        <dbReference type="Proteomes" id="UP000294980"/>
    </source>
</evidence>
<dbReference type="InterPro" id="IPR005846">
    <property type="entry name" value="A-D-PHexomutase_a/b/a-III"/>
</dbReference>
<dbReference type="PROSITE" id="PS00710">
    <property type="entry name" value="PGM_PMM"/>
    <property type="match status" value="1"/>
</dbReference>
<keyword evidence="10" id="KW-1133">Transmembrane helix</keyword>
<evidence type="ECO:0000313" key="15">
    <source>
        <dbReference type="EMBL" id="TCO75287.1"/>
    </source>
</evidence>
<accession>A0A4R2KRC5</accession>
<comment type="caution">
    <text evidence="15">The sequence shown here is derived from an EMBL/GenBank/DDBJ whole genome shotgun (WGS) entry which is preliminary data.</text>
</comment>
<feature type="transmembrane region" description="Helical" evidence="10">
    <location>
        <begin position="28"/>
        <end position="50"/>
    </location>
</feature>
<dbReference type="OrthoDB" id="9803322at2"/>
<evidence type="ECO:0000256" key="6">
    <source>
        <dbReference type="ARBA" id="ARBA00022553"/>
    </source>
</evidence>
<dbReference type="CDD" id="cd03089">
    <property type="entry name" value="PMM_PGM"/>
    <property type="match status" value="1"/>
</dbReference>
<feature type="domain" description="Alpha-D-phosphohexomutase alpha/beta/alpha" evidence="14">
    <location>
        <begin position="629"/>
        <end position="736"/>
    </location>
</feature>
<gene>
    <name evidence="15" type="ORF">EV688_10910</name>
</gene>
<keyword evidence="7" id="KW-0479">Metal-binding</keyword>
<dbReference type="GO" id="GO:0004615">
    <property type="term" value="F:phosphomannomutase activity"/>
    <property type="evidence" value="ECO:0007669"/>
    <property type="project" value="UniProtKB-EC"/>
</dbReference>
<proteinExistence type="inferred from homology"/>
<keyword evidence="10" id="KW-0812">Transmembrane</keyword>
<keyword evidence="16" id="KW-1185">Reference proteome</keyword>
<evidence type="ECO:0000256" key="8">
    <source>
        <dbReference type="ARBA" id="ARBA00022842"/>
    </source>
</evidence>
<dbReference type="InterPro" id="IPR005845">
    <property type="entry name" value="A-D-PHexomutase_a/b/a-II"/>
</dbReference>
<dbReference type="Proteomes" id="UP000294980">
    <property type="component" value="Unassembled WGS sequence"/>
</dbReference>
<dbReference type="Pfam" id="PF02878">
    <property type="entry name" value="PGM_PMM_I"/>
    <property type="match status" value="1"/>
</dbReference>
<dbReference type="RefSeq" id="WP_117318396.1">
    <property type="nucleotide sequence ID" value="NZ_QQSW01000012.1"/>
</dbReference>
<evidence type="ECO:0000256" key="2">
    <source>
        <dbReference type="ARBA" id="ARBA00001946"/>
    </source>
</evidence>
<dbReference type="Gene3D" id="3.30.310.50">
    <property type="entry name" value="Alpha-D-phosphohexomutase, C-terminal domain"/>
    <property type="match status" value="1"/>
</dbReference>
<dbReference type="EMBL" id="SLWX01000009">
    <property type="protein sequence ID" value="TCO75287.1"/>
    <property type="molecule type" value="Genomic_DNA"/>
</dbReference>
<dbReference type="EC" id="5.4.2.8" evidence="5"/>
<dbReference type="GO" id="GO:0005975">
    <property type="term" value="P:carbohydrate metabolic process"/>
    <property type="evidence" value="ECO:0007669"/>
    <property type="project" value="InterPro"/>
</dbReference>
<dbReference type="Pfam" id="PF00408">
    <property type="entry name" value="PGM_PMM_IV"/>
    <property type="match status" value="1"/>
</dbReference>
<keyword evidence="9" id="KW-0413">Isomerase</keyword>
<dbReference type="InterPro" id="IPR005841">
    <property type="entry name" value="Alpha-D-phosphohexomutase_SF"/>
</dbReference>
<dbReference type="InterPro" id="IPR016055">
    <property type="entry name" value="A-D-PHexomutase_a/b/a-I/II/III"/>
</dbReference>
<evidence type="ECO:0000259" key="11">
    <source>
        <dbReference type="Pfam" id="PF00408"/>
    </source>
</evidence>
<feature type="domain" description="Alpha-D-phosphohexomutase alpha/beta/alpha" evidence="12">
    <location>
        <begin position="381"/>
        <end position="506"/>
    </location>
</feature>
<evidence type="ECO:0000256" key="1">
    <source>
        <dbReference type="ARBA" id="ARBA00000586"/>
    </source>
</evidence>
<dbReference type="Pfam" id="PF02879">
    <property type="entry name" value="PGM_PMM_II"/>
    <property type="match status" value="1"/>
</dbReference>
<dbReference type="SUPFAM" id="SSF55957">
    <property type="entry name" value="Phosphoglucomutase, C-terminal domain"/>
    <property type="match status" value="1"/>
</dbReference>
<evidence type="ECO:0000259" key="12">
    <source>
        <dbReference type="Pfam" id="PF02878"/>
    </source>
</evidence>
<dbReference type="AlphaFoldDB" id="A0A4R2KRC5"/>
<dbReference type="GO" id="GO:0000287">
    <property type="term" value="F:magnesium ion binding"/>
    <property type="evidence" value="ECO:0007669"/>
    <property type="project" value="InterPro"/>
</dbReference>
<comment type="cofactor">
    <cofactor evidence="2">
        <name>Mg(2+)</name>
        <dbReference type="ChEBI" id="CHEBI:18420"/>
    </cofactor>
</comment>
<reference evidence="15 16" key="1">
    <citation type="submission" date="2019-03" db="EMBL/GenBank/DDBJ databases">
        <title>Genomic Encyclopedia of Type Strains, Phase IV (KMG-IV): sequencing the most valuable type-strain genomes for metagenomic binning, comparative biology and taxonomic classification.</title>
        <authorList>
            <person name="Goeker M."/>
        </authorList>
    </citation>
    <scope>NUCLEOTIDE SEQUENCE [LARGE SCALE GENOMIC DNA]</scope>
    <source>
        <strain evidence="15 16">DSM 23344</strain>
    </source>
</reference>
<dbReference type="PRINTS" id="PR00509">
    <property type="entry name" value="PGMPMM"/>
</dbReference>
<comment type="catalytic activity">
    <reaction evidence="1">
        <text>alpha-D-mannose 1-phosphate = D-mannose 6-phosphate</text>
        <dbReference type="Rhea" id="RHEA:11140"/>
        <dbReference type="ChEBI" id="CHEBI:58409"/>
        <dbReference type="ChEBI" id="CHEBI:58735"/>
        <dbReference type="EC" id="5.4.2.8"/>
    </reaction>
</comment>
<organism evidence="15 16">
    <name type="scientific">Chromatocurvus halotolerans</name>
    <dbReference type="NCBI Taxonomy" id="1132028"/>
    <lineage>
        <taxon>Bacteria</taxon>
        <taxon>Pseudomonadati</taxon>
        <taxon>Pseudomonadota</taxon>
        <taxon>Gammaproteobacteria</taxon>
        <taxon>Cellvibrionales</taxon>
        <taxon>Halieaceae</taxon>
        <taxon>Chromatocurvus</taxon>
    </lineage>
</organism>
<keyword evidence="6" id="KW-0597">Phosphoprotein</keyword>
<name>A0A4R2KRC5_9GAMM</name>
<protein>
    <recommendedName>
        <fullName evidence="5">phosphomannomutase</fullName>
        <ecNumber evidence="5">5.4.2.8</ecNumber>
    </recommendedName>
</protein>
<dbReference type="InterPro" id="IPR016066">
    <property type="entry name" value="A-D-PHexomutase_CS"/>
</dbReference>
<dbReference type="InterPro" id="IPR036900">
    <property type="entry name" value="A-D-PHexomutase_C_sf"/>
</dbReference>
<evidence type="ECO:0000256" key="10">
    <source>
        <dbReference type="SAM" id="Phobius"/>
    </source>
</evidence>
<dbReference type="InterPro" id="IPR005844">
    <property type="entry name" value="A-D-PHexomutase_a/b/a-I"/>
</dbReference>
<dbReference type="Gene3D" id="3.40.120.10">
    <property type="entry name" value="Alpha-D-Glucose-1,6-Bisphosphate, subunit A, domain 3"/>
    <property type="match status" value="3"/>
</dbReference>